<organism evidence="1 2">
    <name type="scientific">Avena sativa</name>
    <name type="common">Oat</name>
    <dbReference type="NCBI Taxonomy" id="4498"/>
    <lineage>
        <taxon>Eukaryota</taxon>
        <taxon>Viridiplantae</taxon>
        <taxon>Streptophyta</taxon>
        <taxon>Embryophyta</taxon>
        <taxon>Tracheophyta</taxon>
        <taxon>Spermatophyta</taxon>
        <taxon>Magnoliopsida</taxon>
        <taxon>Liliopsida</taxon>
        <taxon>Poales</taxon>
        <taxon>Poaceae</taxon>
        <taxon>BOP clade</taxon>
        <taxon>Pooideae</taxon>
        <taxon>Poodae</taxon>
        <taxon>Poeae</taxon>
        <taxon>Poeae Chloroplast Group 1 (Aveneae type)</taxon>
        <taxon>Aveninae</taxon>
        <taxon>Avena</taxon>
    </lineage>
</organism>
<keyword evidence="2" id="KW-1185">Reference proteome</keyword>
<name>A0ACD5UGH9_AVESA</name>
<dbReference type="Proteomes" id="UP001732700">
    <property type="component" value="Chromosome 2A"/>
</dbReference>
<dbReference type="EnsemblPlants" id="AVESA.00010b.r2.2AG0247700.1">
    <property type="protein sequence ID" value="AVESA.00010b.r2.2AG0247700.1.CDS"/>
    <property type="gene ID" value="AVESA.00010b.r2.2AG0247700"/>
</dbReference>
<protein>
    <submittedName>
        <fullName evidence="1">Uncharacterized protein</fullName>
    </submittedName>
</protein>
<evidence type="ECO:0000313" key="1">
    <source>
        <dbReference type="EnsemblPlants" id="AVESA.00010b.r2.2AG0247700.1.CDS"/>
    </source>
</evidence>
<sequence length="510" mass="59115">MARGIKSSDCSWTERKSIVGCGGLGKTTLAMEVCHQIGGNFQCQAAVSVSRTLDLKKLLKDMLYQIDQYEYSQSEMWDEEQLVRRLRHILEGRRYLIFIDDVWRIHDWKFVASTLPENNNCSRIIVTTRITAVAKSCCSNLGEQIHDLEPLDYFDSRQLFLKRIFRNDGCCPAQLEEVSHRILKKCGGLPLAIITLASLLASKTESRDQWELVLHSISSTHEDGSELEGLREILLFSYRDLPYYLKTCLLYLSMYPEDSEIDRVQLTWRWIAEGLVTEKIGQTLEQISDGYFNELVNRSLIRPIEIGVDGTARACRIHDMVLDLITFLAIEENFVTMFDTNKFNLLPEKIRRLSLHNSYEERHGVIEATTRSKMHVRSLCPFGSIKKIPELFGFHALRVLDFDGCEWLENHHIKNIGGFYQLRYLRFRLAKISKIPAEIGTLKYLETLDLRQCYHIRELPSTITQLRKLVRLLVEFYVVFPSKIGDMESLEELSNVYYCNNPVEFVEQLG</sequence>
<reference evidence="1" key="1">
    <citation type="submission" date="2021-05" db="EMBL/GenBank/DDBJ databases">
        <authorList>
            <person name="Scholz U."/>
            <person name="Mascher M."/>
            <person name="Fiebig A."/>
        </authorList>
    </citation>
    <scope>NUCLEOTIDE SEQUENCE [LARGE SCALE GENOMIC DNA]</scope>
</reference>
<reference evidence="1" key="2">
    <citation type="submission" date="2025-09" db="UniProtKB">
        <authorList>
            <consortium name="EnsemblPlants"/>
        </authorList>
    </citation>
    <scope>IDENTIFICATION</scope>
</reference>
<evidence type="ECO:0000313" key="2">
    <source>
        <dbReference type="Proteomes" id="UP001732700"/>
    </source>
</evidence>
<accession>A0ACD5UGH9</accession>
<proteinExistence type="predicted"/>